<dbReference type="PANTHER" id="PTHR10272">
    <property type="entry name" value="PLATELET-ACTIVATING FACTOR ACETYLHYDROLASE"/>
    <property type="match status" value="1"/>
</dbReference>
<name>A0ABV6ZVB7_9PROT</name>
<dbReference type="GO" id="GO:0016787">
    <property type="term" value="F:hydrolase activity"/>
    <property type="evidence" value="ECO:0007669"/>
    <property type="project" value="UniProtKB-KW"/>
</dbReference>
<keyword evidence="3" id="KW-0443">Lipid metabolism</keyword>
<comment type="caution">
    <text evidence="5">The sequence shown here is derived from an EMBL/GenBank/DDBJ whole genome shotgun (WGS) entry which is preliminary data.</text>
</comment>
<evidence type="ECO:0000313" key="6">
    <source>
        <dbReference type="Proteomes" id="UP001595379"/>
    </source>
</evidence>
<dbReference type="Proteomes" id="UP001595379">
    <property type="component" value="Unassembled WGS sequence"/>
</dbReference>
<evidence type="ECO:0000256" key="4">
    <source>
        <dbReference type="SAM" id="SignalP"/>
    </source>
</evidence>
<feature type="chain" id="PRO_5045416115" evidence="4">
    <location>
        <begin position="19"/>
        <end position="326"/>
    </location>
</feature>
<dbReference type="Pfam" id="PF03403">
    <property type="entry name" value="PAF-AH_p_II"/>
    <property type="match status" value="1"/>
</dbReference>
<evidence type="ECO:0000256" key="3">
    <source>
        <dbReference type="ARBA" id="ARBA00023098"/>
    </source>
</evidence>
<dbReference type="SUPFAM" id="SSF53474">
    <property type="entry name" value="alpha/beta-Hydrolases"/>
    <property type="match status" value="1"/>
</dbReference>
<evidence type="ECO:0000313" key="5">
    <source>
        <dbReference type="EMBL" id="MFC2925299.1"/>
    </source>
</evidence>
<organism evidence="5 6">
    <name type="scientific">Hyphobacterium vulgare</name>
    <dbReference type="NCBI Taxonomy" id="1736751"/>
    <lineage>
        <taxon>Bacteria</taxon>
        <taxon>Pseudomonadati</taxon>
        <taxon>Pseudomonadota</taxon>
        <taxon>Alphaproteobacteria</taxon>
        <taxon>Maricaulales</taxon>
        <taxon>Maricaulaceae</taxon>
        <taxon>Hyphobacterium</taxon>
    </lineage>
</organism>
<keyword evidence="2" id="KW-0442">Lipid degradation</keyword>
<keyword evidence="1 5" id="KW-0378">Hydrolase</keyword>
<sequence>MRTLVLILVLLTPGLAAADQASVWGAPGAHTVSVSDDSWTDTDRDRDIPVRIYRPDGDGPFPVVIFSHGLGGSREAAPYLGEHWASWGFLAVFVQHPGSDESVWQGQSGPAAMQALRQAANARSAVARYRDIPFVLDEIERRTATDELPADTARMGIAGHSFGAHTVMAALGRDFGPGGRIDFDDPRLLAGVALSPPPADDRTDGGAVYAGIAEPVLHLSGTEDGSPLDAATRPEDRLEAFAAMGPAPQYLIVFEGGDHSVFGGRSRPGRPDPENYPVIQSATAEASTAFFRAWLAGDDVARSFIDGAPFAARFDRLGRVETRNVE</sequence>
<accession>A0ABV6ZVB7</accession>
<dbReference type="EMBL" id="JBHRSV010000002">
    <property type="protein sequence ID" value="MFC2925299.1"/>
    <property type="molecule type" value="Genomic_DNA"/>
</dbReference>
<dbReference type="Gene3D" id="3.40.50.1820">
    <property type="entry name" value="alpha/beta hydrolase"/>
    <property type="match status" value="1"/>
</dbReference>
<reference evidence="6" key="1">
    <citation type="journal article" date="2019" name="Int. J. Syst. Evol. Microbiol.">
        <title>The Global Catalogue of Microorganisms (GCM) 10K type strain sequencing project: providing services to taxonomists for standard genome sequencing and annotation.</title>
        <authorList>
            <consortium name="The Broad Institute Genomics Platform"/>
            <consortium name="The Broad Institute Genome Sequencing Center for Infectious Disease"/>
            <person name="Wu L."/>
            <person name="Ma J."/>
        </authorList>
    </citation>
    <scope>NUCLEOTIDE SEQUENCE [LARGE SCALE GENOMIC DNA]</scope>
    <source>
        <strain evidence="6">KCTC 52487</strain>
    </source>
</reference>
<protein>
    <submittedName>
        <fullName evidence="5">Alpha/beta hydrolase family protein</fullName>
    </submittedName>
</protein>
<dbReference type="InterPro" id="IPR029058">
    <property type="entry name" value="AB_hydrolase_fold"/>
</dbReference>
<dbReference type="PANTHER" id="PTHR10272:SF0">
    <property type="entry name" value="PLATELET-ACTIVATING FACTOR ACETYLHYDROLASE"/>
    <property type="match status" value="1"/>
</dbReference>
<keyword evidence="6" id="KW-1185">Reference proteome</keyword>
<gene>
    <name evidence="5" type="ORF">ACFOOR_04195</name>
</gene>
<keyword evidence="4" id="KW-0732">Signal</keyword>
<evidence type="ECO:0000256" key="1">
    <source>
        <dbReference type="ARBA" id="ARBA00022801"/>
    </source>
</evidence>
<dbReference type="RefSeq" id="WP_343165073.1">
    <property type="nucleotide sequence ID" value="NZ_JBHRSV010000002.1"/>
</dbReference>
<evidence type="ECO:0000256" key="2">
    <source>
        <dbReference type="ARBA" id="ARBA00022963"/>
    </source>
</evidence>
<proteinExistence type="predicted"/>
<feature type="signal peptide" evidence="4">
    <location>
        <begin position="1"/>
        <end position="18"/>
    </location>
</feature>